<sequence length="214" mass="24326">MNIKVNGALKIFNEEKNKSSNVVWHSMNVTRRDREELLNQQGKLIWFTGLSGSGKSTVASALEKKLHDLEKLTYTLDGDNVRHGLNKDLGFSNEDRIENIRRIGEISKLFVDAGIITLATFVSPFNEDRERVRELIGKDFIEVYIECPLEICEKRDPKGLYKKARAGEIKDFTGIDSVYEIPVKPEITVSTHLNSIEECVYKIMSYLAGGRNET</sequence>
<comment type="pathway">
    <text evidence="3 9 10">Sulfur metabolism; hydrogen sulfide biosynthesis; sulfite from sulfate: step 2/3.</text>
</comment>
<evidence type="ECO:0000256" key="10">
    <source>
        <dbReference type="RuleBase" id="RU004347"/>
    </source>
</evidence>
<dbReference type="PANTHER" id="PTHR11055">
    <property type="entry name" value="BIFUNCTIONAL 3'-PHOSPHOADENOSINE 5'-PHOSPHOSULFATE SYNTHASE"/>
    <property type="match status" value="1"/>
</dbReference>
<accession>A0A937K4M7</accession>
<keyword evidence="9" id="KW-0597">Phosphoprotein</keyword>
<dbReference type="RefSeq" id="WP_202768899.1">
    <property type="nucleotide sequence ID" value="NZ_JAESWA010000024.1"/>
</dbReference>
<dbReference type="PANTHER" id="PTHR11055:SF1">
    <property type="entry name" value="PAPS SYNTHETASE, ISOFORM D"/>
    <property type="match status" value="1"/>
</dbReference>
<dbReference type="NCBIfam" id="TIGR00455">
    <property type="entry name" value="apsK"/>
    <property type="match status" value="1"/>
</dbReference>
<evidence type="ECO:0000256" key="7">
    <source>
        <dbReference type="ARBA" id="ARBA00022777"/>
    </source>
</evidence>
<comment type="catalytic activity">
    <reaction evidence="1 9 10">
        <text>adenosine 5'-phosphosulfate + ATP = 3'-phosphoadenylyl sulfate + ADP + H(+)</text>
        <dbReference type="Rhea" id="RHEA:24152"/>
        <dbReference type="ChEBI" id="CHEBI:15378"/>
        <dbReference type="ChEBI" id="CHEBI:30616"/>
        <dbReference type="ChEBI" id="CHEBI:58243"/>
        <dbReference type="ChEBI" id="CHEBI:58339"/>
        <dbReference type="ChEBI" id="CHEBI:456216"/>
        <dbReference type="EC" id="2.7.1.25"/>
    </reaction>
</comment>
<feature type="binding site" evidence="9">
    <location>
        <begin position="49"/>
        <end position="56"/>
    </location>
    <ligand>
        <name>ATP</name>
        <dbReference type="ChEBI" id="CHEBI:30616"/>
    </ligand>
</feature>
<evidence type="ECO:0000256" key="8">
    <source>
        <dbReference type="ARBA" id="ARBA00022840"/>
    </source>
</evidence>
<evidence type="ECO:0000256" key="1">
    <source>
        <dbReference type="ARBA" id="ARBA00001823"/>
    </source>
</evidence>
<dbReference type="NCBIfam" id="NF003013">
    <property type="entry name" value="PRK03846.1"/>
    <property type="match status" value="1"/>
</dbReference>
<comment type="function">
    <text evidence="2 9 10">Catalyzes the synthesis of activated sulfate.</text>
</comment>
<evidence type="ECO:0000313" key="12">
    <source>
        <dbReference type="EMBL" id="MBL4933461.1"/>
    </source>
</evidence>
<dbReference type="HAMAP" id="MF_00065">
    <property type="entry name" value="Adenylyl_sulf_kinase"/>
    <property type="match status" value="1"/>
</dbReference>
<keyword evidence="13" id="KW-1185">Reference proteome</keyword>
<evidence type="ECO:0000256" key="9">
    <source>
        <dbReference type="HAMAP-Rule" id="MF_00065"/>
    </source>
</evidence>
<keyword evidence="6 9" id="KW-0547">Nucleotide-binding</keyword>
<evidence type="ECO:0000256" key="3">
    <source>
        <dbReference type="ARBA" id="ARBA00004806"/>
    </source>
</evidence>
<dbReference type="Proteomes" id="UP000623681">
    <property type="component" value="Unassembled WGS sequence"/>
</dbReference>
<dbReference type="Pfam" id="PF01583">
    <property type="entry name" value="APS_kinase"/>
    <property type="match status" value="1"/>
</dbReference>
<dbReference type="CDD" id="cd02027">
    <property type="entry name" value="APSK"/>
    <property type="match status" value="1"/>
</dbReference>
<evidence type="ECO:0000256" key="2">
    <source>
        <dbReference type="ARBA" id="ARBA00002632"/>
    </source>
</evidence>
<evidence type="ECO:0000259" key="11">
    <source>
        <dbReference type="Pfam" id="PF01583"/>
    </source>
</evidence>
<dbReference type="InterPro" id="IPR027417">
    <property type="entry name" value="P-loop_NTPase"/>
</dbReference>
<dbReference type="InterPro" id="IPR059117">
    <property type="entry name" value="APS_kinase_dom"/>
</dbReference>
<dbReference type="EC" id="2.7.1.25" evidence="9 10"/>
<dbReference type="GO" id="GO:0005524">
    <property type="term" value="F:ATP binding"/>
    <property type="evidence" value="ECO:0007669"/>
    <property type="project" value="UniProtKB-UniRule"/>
</dbReference>
<dbReference type="GO" id="GO:0000103">
    <property type="term" value="P:sulfate assimilation"/>
    <property type="evidence" value="ECO:0007669"/>
    <property type="project" value="UniProtKB-UniRule"/>
</dbReference>
<evidence type="ECO:0000256" key="6">
    <source>
        <dbReference type="ARBA" id="ARBA00022741"/>
    </source>
</evidence>
<dbReference type="EMBL" id="JAESWA010000024">
    <property type="protein sequence ID" value="MBL4933461.1"/>
    <property type="molecule type" value="Genomic_DNA"/>
</dbReference>
<comment type="caution">
    <text evidence="12">The sequence shown here is derived from an EMBL/GenBank/DDBJ whole genome shotgun (WGS) entry which is preliminary data.</text>
</comment>
<dbReference type="FunFam" id="3.40.50.300:FF:000212">
    <property type="entry name" value="Adenylyl-sulfate kinase"/>
    <property type="match status" value="1"/>
</dbReference>
<dbReference type="Gene3D" id="3.40.50.300">
    <property type="entry name" value="P-loop containing nucleotide triphosphate hydrolases"/>
    <property type="match status" value="1"/>
</dbReference>
<gene>
    <name evidence="9 12" type="primary">cysC</name>
    <name evidence="12" type="ORF">JK634_16845</name>
</gene>
<keyword evidence="5 9" id="KW-0808">Transferase</keyword>
<dbReference type="InterPro" id="IPR002891">
    <property type="entry name" value="APS"/>
</dbReference>
<keyword evidence="7 9" id="KW-0418">Kinase</keyword>
<evidence type="ECO:0000256" key="5">
    <source>
        <dbReference type="ARBA" id="ARBA00022679"/>
    </source>
</evidence>
<dbReference type="SUPFAM" id="SSF52540">
    <property type="entry name" value="P-loop containing nucleoside triphosphate hydrolases"/>
    <property type="match status" value="1"/>
</dbReference>
<dbReference type="GO" id="GO:0070814">
    <property type="term" value="P:hydrogen sulfide biosynthetic process"/>
    <property type="evidence" value="ECO:0007669"/>
    <property type="project" value="UniProtKB-UniRule"/>
</dbReference>
<keyword evidence="8 9" id="KW-0067">ATP-binding</keyword>
<evidence type="ECO:0000313" key="13">
    <source>
        <dbReference type="Proteomes" id="UP000623681"/>
    </source>
</evidence>
<dbReference type="AlphaFoldDB" id="A0A937K4M7"/>
<evidence type="ECO:0000256" key="4">
    <source>
        <dbReference type="ARBA" id="ARBA00007008"/>
    </source>
</evidence>
<name>A0A937K4M7_9CLOT</name>
<protein>
    <recommendedName>
        <fullName evidence="9 10">Adenylyl-sulfate kinase</fullName>
        <ecNumber evidence="9 10">2.7.1.25</ecNumber>
    </recommendedName>
    <alternativeName>
        <fullName evidence="9">APS kinase</fullName>
    </alternativeName>
    <alternativeName>
        <fullName evidence="9">ATP adenosine-5'-phosphosulfate 3'-phosphotransferase</fullName>
    </alternativeName>
    <alternativeName>
        <fullName evidence="9">Adenosine-5'-phosphosulfate kinase</fullName>
    </alternativeName>
</protein>
<comment type="similarity">
    <text evidence="4 9 10">Belongs to the APS kinase family.</text>
</comment>
<feature type="domain" description="APS kinase" evidence="11">
    <location>
        <begin position="41"/>
        <end position="189"/>
    </location>
</feature>
<reference evidence="12" key="1">
    <citation type="submission" date="2021-01" db="EMBL/GenBank/DDBJ databases">
        <title>Genome public.</title>
        <authorList>
            <person name="Liu C."/>
            <person name="Sun Q."/>
        </authorList>
    </citation>
    <scope>NUCLEOTIDE SEQUENCE</scope>
    <source>
        <strain evidence="12">YIM B02565</strain>
    </source>
</reference>
<proteinExistence type="inferred from homology"/>
<feature type="active site" description="Phosphoserine intermediate" evidence="9">
    <location>
        <position position="123"/>
    </location>
</feature>
<dbReference type="GO" id="GO:0004020">
    <property type="term" value="F:adenylylsulfate kinase activity"/>
    <property type="evidence" value="ECO:0007669"/>
    <property type="project" value="UniProtKB-UniRule"/>
</dbReference>
<organism evidence="12 13">
    <name type="scientific">Clostridium paridis</name>
    <dbReference type="NCBI Taxonomy" id="2803863"/>
    <lineage>
        <taxon>Bacteria</taxon>
        <taxon>Bacillati</taxon>
        <taxon>Bacillota</taxon>
        <taxon>Clostridia</taxon>
        <taxon>Eubacteriales</taxon>
        <taxon>Clostridiaceae</taxon>
        <taxon>Clostridium</taxon>
    </lineage>
</organism>